<keyword evidence="7" id="KW-1185">Reference proteome</keyword>
<evidence type="ECO:0000256" key="3">
    <source>
        <dbReference type="HAMAP-Rule" id="MF_01927"/>
    </source>
</evidence>
<sequence>MTSNQNTLLIACEDAKGLVHKITDVIYQFDLNIVLNREFVEHESKHFFMRTVVEGDFDQSRLVDELKKKLPANSNIRLTSPRNKNIVVMATKEHHVLGDLLIRNEFDENRANIQAVVSNHDTLRPFVERFDIPFHLVPHQDKTRKEHEQEVLEVLENYDPDYIFLAKYMRILSPDFVEQYAHKLINIHHSFLPAFIGARPYHQAFERGVKIIGATAHYVTDDLDEGPIIYQSTTPVDHRYDADQMAQAGREIESKVMAEAAKLVLDDKVFIYGNKTVILD</sequence>
<evidence type="ECO:0000313" key="7">
    <source>
        <dbReference type="Proteomes" id="UP000317557"/>
    </source>
</evidence>
<feature type="active site" evidence="3">
    <location>
        <position position="224"/>
    </location>
</feature>
<evidence type="ECO:0000256" key="1">
    <source>
        <dbReference type="ARBA" id="ARBA00022563"/>
    </source>
</evidence>
<comment type="similarity">
    <text evidence="3">Belongs to the PurU family.</text>
</comment>
<dbReference type="Pfam" id="PF01842">
    <property type="entry name" value="ACT"/>
    <property type="match status" value="1"/>
</dbReference>
<evidence type="ECO:0000313" key="6">
    <source>
        <dbReference type="EMBL" id="SMO44293.1"/>
    </source>
</evidence>
<organism evidence="6 7">
    <name type="scientific">Gracilimonas mengyeensis</name>
    <dbReference type="NCBI Taxonomy" id="1302730"/>
    <lineage>
        <taxon>Bacteria</taxon>
        <taxon>Pseudomonadati</taxon>
        <taxon>Balneolota</taxon>
        <taxon>Balneolia</taxon>
        <taxon>Balneolales</taxon>
        <taxon>Balneolaceae</taxon>
        <taxon>Gracilimonas</taxon>
    </lineage>
</organism>
<dbReference type="Gene3D" id="3.30.70.260">
    <property type="match status" value="1"/>
</dbReference>
<dbReference type="PRINTS" id="PR01575">
    <property type="entry name" value="FFH4HYDRLASE"/>
</dbReference>
<dbReference type="NCBIfam" id="NF004684">
    <property type="entry name" value="PRK06027.1"/>
    <property type="match status" value="1"/>
</dbReference>
<comment type="pathway">
    <text evidence="3">Purine metabolism; IMP biosynthesis via de novo pathway; formate from 10-formyl-5,6,7,8-tetrahydrofolate: step 1/1.</text>
</comment>
<dbReference type="NCBIfam" id="TIGR00655">
    <property type="entry name" value="PurU"/>
    <property type="match status" value="1"/>
</dbReference>
<protein>
    <recommendedName>
        <fullName evidence="3 4">Formyltetrahydrofolate deformylase</fullName>
        <ecNumber evidence="3 4">3.5.1.10</ecNumber>
    </recommendedName>
    <alternativeName>
        <fullName evidence="3">Formyl-FH(4) hydrolase</fullName>
    </alternativeName>
</protein>
<keyword evidence="1 3" id="KW-0554">One-carbon metabolism</keyword>
<dbReference type="InterPro" id="IPR002912">
    <property type="entry name" value="ACT_dom"/>
</dbReference>
<dbReference type="PANTHER" id="PTHR42706">
    <property type="entry name" value="FORMYLTETRAHYDROFOLATE DEFORMYLASE"/>
    <property type="match status" value="1"/>
</dbReference>
<dbReference type="GO" id="GO:0008864">
    <property type="term" value="F:formyltetrahydrofolate deformylase activity"/>
    <property type="evidence" value="ECO:0007669"/>
    <property type="project" value="UniProtKB-UniRule"/>
</dbReference>
<dbReference type="Gene3D" id="3.40.50.170">
    <property type="entry name" value="Formyl transferase, N-terminal domain"/>
    <property type="match status" value="1"/>
</dbReference>
<accession>A0A521BB38</accession>
<dbReference type="InterPro" id="IPR002376">
    <property type="entry name" value="Formyl_transf_N"/>
</dbReference>
<dbReference type="SUPFAM" id="SSF53328">
    <property type="entry name" value="Formyltransferase"/>
    <property type="match status" value="1"/>
</dbReference>
<dbReference type="InterPro" id="IPR036477">
    <property type="entry name" value="Formyl_transf_N_sf"/>
</dbReference>
<reference evidence="6 7" key="1">
    <citation type="submission" date="2017-05" db="EMBL/GenBank/DDBJ databases">
        <authorList>
            <person name="Varghese N."/>
            <person name="Submissions S."/>
        </authorList>
    </citation>
    <scope>NUCLEOTIDE SEQUENCE [LARGE SCALE GENOMIC DNA]</scope>
    <source>
        <strain evidence="6 7">DSM 21985</strain>
    </source>
</reference>
<dbReference type="InterPro" id="IPR045865">
    <property type="entry name" value="ACT-like_dom_sf"/>
</dbReference>
<dbReference type="UniPathway" id="UPA00074">
    <property type="reaction ID" value="UER00170"/>
</dbReference>
<dbReference type="HAMAP" id="MF_01927">
    <property type="entry name" value="PurU"/>
    <property type="match status" value="1"/>
</dbReference>
<evidence type="ECO:0000259" key="5">
    <source>
        <dbReference type="PROSITE" id="PS51671"/>
    </source>
</evidence>
<dbReference type="GO" id="GO:0006730">
    <property type="term" value="P:one-carbon metabolic process"/>
    <property type="evidence" value="ECO:0007669"/>
    <property type="project" value="UniProtKB-KW"/>
</dbReference>
<dbReference type="Proteomes" id="UP000317557">
    <property type="component" value="Unassembled WGS sequence"/>
</dbReference>
<dbReference type="Pfam" id="PF00551">
    <property type="entry name" value="Formyl_trans_N"/>
    <property type="match status" value="1"/>
</dbReference>
<dbReference type="InterPro" id="IPR004810">
    <property type="entry name" value="PurU"/>
</dbReference>
<dbReference type="OrthoDB" id="9806170at2"/>
<dbReference type="InterPro" id="IPR044074">
    <property type="entry name" value="PurU_ACT"/>
</dbReference>
<dbReference type="AlphaFoldDB" id="A0A521BB38"/>
<dbReference type="PROSITE" id="PS51671">
    <property type="entry name" value="ACT"/>
    <property type="match status" value="1"/>
</dbReference>
<dbReference type="SUPFAM" id="SSF55021">
    <property type="entry name" value="ACT-like"/>
    <property type="match status" value="1"/>
</dbReference>
<keyword evidence="3" id="KW-0658">Purine biosynthesis</keyword>
<comment type="catalytic activity">
    <reaction evidence="3">
        <text>(6R)-10-formyltetrahydrofolate + H2O = (6S)-5,6,7,8-tetrahydrofolate + formate + H(+)</text>
        <dbReference type="Rhea" id="RHEA:19833"/>
        <dbReference type="ChEBI" id="CHEBI:15377"/>
        <dbReference type="ChEBI" id="CHEBI:15378"/>
        <dbReference type="ChEBI" id="CHEBI:15740"/>
        <dbReference type="ChEBI" id="CHEBI:57453"/>
        <dbReference type="ChEBI" id="CHEBI:195366"/>
        <dbReference type="EC" id="3.5.1.10"/>
    </reaction>
</comment>
<dbReference type="GO" id="GO:0006189">
    <property type="term" value="P:'de novo' IMP biosynthetic process"/>
    <property type="evidence" value="ECO:0007669"/>
    <property type="project" value="UniProtKB-UniRule"/>
</dbReference>
<evidence type="ECO:0000256" key="4">
    <source>
        <dbReference type="NCBIfam" id="TIGR00655"/>
    </source>
</evidence>
<dbReference type="EMBL" id="FXTP01000002">
    <property type="protein sequence ID" value="SMO44293.1"/>
    <property type="molecule type" value="Genomic_DNA"/>
</dbReference>
<proteinExistence type="inferred from homology"/>
<feature type="domain" description="ACT" evidence="5">
    <location>
        <begin position="7"/>
        <end position="85"/>
    </location>
</feature>
<comment type="function">
    <text evidence="3">Catalyzes the hydrolysis of 10-formyltetrahydrofolate (formyl-FH4) to formate and tetrahydrofolate (FH4).</text>
</comment>
<dbReference type="RefSeq" id="WP_142453164.1">
    <property type="nucleotide sequence ID" value="NZ_FXTP01000002.1"/>
</dbReference>
<dbReference type="PANTHER" id="PTHR42706:SF1">
    <property type="entry name" value="FORMYLTETRAHYDROFOLATE DEFORMYLASE 2, MITOCHONDRIAL"/>
    <property type="match status" value="1"/>
</dbReference>
<dbReference type="CDD" id="cd04875">
    <property type="entry name" value="ACT_F4HF-DF"/>
    <property type="match status" value="1"/>
</dbReference>
<gene>
    <name evidence="3" type="primary">purU</name>
    <name evidence="6" type="ORF">SAMN06265219_102149</name>
</gene>
<dbReference type="EC" id="3.5.1.10" evidence="3 4"/>
<name>A0A521BB38_9BACT</name>
<evidence type="ECO:0000256" key="2">
    <source>
        <dbReference type="ARBA" id="ARBA00022801"/>
    </source>
</evidence>
<keyword evidence="2 3" id="KW-0378">Hydrolase</keyword>
<dbReference type="PIRSF" id="PIRSF036480">
    <property type="entry name" value="FormyFH4_hydr"/>
    <property type="match status" value="1"/>
</dbReference>